<keyword evidence="1" id="KW-0472">Membrane</keyword>
<keyword evidence="2" id="KW-0732">Signal</keyword>
<gene>
    <name evidence="3" type="ORF">A7979_04995</name>
</gene>
<comment type="caution">
    <text evidence="3">The sequence shown here is derived from an EMBL/GenBank/DDBJ whole genome shotgun (WGS) entry which is preliminary data.</text>
</comment>
<feature type="transmembrane region" description="Helical" evidence="1">
    <location>
        <begin position="33"/>
        <end position="56"/>
    </location>
</feature>
<evidence type="ECO:0000313" key="3">
    <source>
        <dbReference type="EMBL" id="ORC15974.1"/>
    </source>
</evidence>
<keyword evidence="4" id="KW-1185">Reference proteome</keyword>
<sequence>MFCFSLFLSQPVLIAQAAAFLDIPPDSMDESTTLFMMIKTILSAWGVVLVSVVITWHHLPSTTGVWLVSLLLLTLWCFSLALTAKVPASLWDGATSETA</sequence>
<name>A0A1Y1RN33_9MICC</name>
<reference evidence="3 4" key="1">
    <citation type="submission" date="2016-05" db="EMBL/GenBank/DDBJ databases">
        <title>Draft genome sequence of a porcine commensal Rothia nasimurium.</title>
        <authorList>
            <person name="Gaiser R.A."/>
            <person name="Van Baarlen P."/>
            <person name="Wells J.M."/>
        </authorList>
    </citation>
    <scope>NUCLEOTIDE SEQUENCE [LARGE SCALE GENOMIC DNA]</scope>
    <source>
        <strain evidence="3 4">PT-32</strain>
    </source>
</reference>
<evidence type="ECO:0000313" key="4">
    <source>
        <dbReference type="Proteomes" id="UP000192359"/>
    </source>
</evidence>
<feature type="signal peptide" evidence="2">
    <location>
        <begin position="1"/>
        <end position="17"/>
    </location>
</feature>
<proteinExistence type="predicted"/>
<feature type="chain" id="PRO_5013344921" description="MFS transporter" evidence="2">
    <location>
        <begin position="18"/>
        <end position="99"/>
    </location>
</feature>
<keyword evidence="1" id="KW-0812">Transmembrane</keyword>
<dbReference type="EMBL" id="LXWF01000041">
    <property type="protein sequence ID" value="ORC15974.1"/>
    <property type="molecule type" value="Genomic_DNA"/>
</dbReference>
<evidence type="ECO:0000256" key="2">
    <source>
        <dbReference type="SAM" id="SignalP"/>
    </source>
</evidence>
<dbReference type="Proteomes" id="UP000192359">
    <property type="component" value="Unassembled WGS sequence"/>
</dbReference>
<keyword evidence="1" id="KW-1133">Transmembrane helix</keyword>
<organism evidence="3 4">
    <name type="scientific">Rothia nasimurium</name>
    <dbReference type="NCBI Taxonomy" id="85336"/>
    <lineage>
        <taxon>Bacteria</taxon>
        <taxon>Bacillati</taxon>
        <taxon>Actinomycetota</taxon>
        <taxon>Actinomycetes</taxon>
        <taxon>Micrococcales</taxon>
        <taxon>Micrococcaceae</taxon>
        <taxon>Rothia</taxon>
    </lineage>
</organism>
<protein>
    <recommendedName>
        <fullName evidence="5">MFS transporter</fullName>
    </recommendedName>
</protein>
<feature type="transmembrane region" description="Helical" evidence="1">
    <location>
        <begin position="63"/>
        <end position="82"/>
    </location>
</feature>
<dbReference type="AlphaFoldDB" id="A0A1Y1RN33"/>
<evidence type="ECO:0000256" key="1">
    <source>
        <dbReference type="SAM" id="Phobius"/>
    </source>
</evidence>
<accession>A0A1Y1RN33</accession>
<evidence type="ECO:0008006" key="5">
    <source>
        <dbReference type="Google" id="ProtNLM"/>
    </source>
</evidence>